<name>A0A1V1P5K3_9BACT</name>
<dbReference type="InterPro" id="IPR029052">
    <property type="entry name" value="Metallo-depent_PP-like"/>
</dbReference>
<dbReference type="GO" id="GO:0046872">
    <property type="term" value="F:metal ion binding"/>
    <property type="evidence" value="ECO:0007669"/>
    <property type="project" value="InterPro"/>
</dbReference>
<dbReference type="PANTHER" id="PTHR11575">
    <property type="entry name" value="5'-NUCLEOTIDASE-RELATED"/>
    <property type="match status" value="1"/>
</dbReference>
<dbReference type="CDD" id="cd00845">
    <property type="entry name" value="MPP_UshA_N_like"/>
    <property type="match status" value="1"/>
</dbReference>
<evidence type="ECO:0000313" key="6">
    <source>
        <dbReference type="EMBL" id="ETR70147.1"/>
    </source>
</evidence>
<dbReference type="Pfam" id="PF02872">
    <property type="entry name" value="5_nucleotid_C"/>
    <property type="match status" value="1"/>
</dbReference>
<dbReference type="Proteomes" id="UP000189670">
    <property type="component" value="Unassembled WGS sequence"/>
</dbReference>
<accession>A0A1V1P5K3</accession>
<feature type="domain" description="Calcineurin-like phosphoesterase" evidence="4">
    <location>
        <begin position="29"/>
        <end position="271"/>
    </location>
</feature>
<evidence type="ECO:0000256" key="3">
    <source>
        <dbReference type="RuleBase" id="RU362119"/>
    </source>
</evidence>
<dbReference type="InterPro" id="IPR004843">
    <property type="entry name" value="Calcineurin-like_PHP"/>
</dbReference>
<dbReference type="GO" id="GO:0000166">
    <property type="term" value="F:nucleotide binding"/>
    <property type="evidence" value="ECO:0007669"/>
    <property type="project" value="UniProtKB-KW"/>
</dbReference>
<dbReference type="PRINTS" id="PR01607">
    <property type="entry name" value="APYRASEFAMLY"/>
</dbReference>
<keyword evidence="2" id="KW-0732">Signal</keyword>
<reference evidence="7" key="1">
    <citation type="submission" date="2012-11" db="EMBL/GenBank/DDBJ databases">
        <authorList>
            <person name="Lucero-Rivera Y.E."/>
            <person name="Tovar-Ramirez D."/>
        </authorList>
    </citation>
    <scope>NUCLEOTIDE SEQUENCE [LARGE SCALE GENOMIC DNA]</scope>
    <source>
        <strain evidence="7">Araruama</strain>
    </source>
</reference>
<evidence type="ECO:0000259" key="4">
    <source>
        <dbReference type="Pfam" id="PF00149"/>
    </source>
</evidence>
<dbReference type="SUPFAM" id="SSF56300">
    <property type="entry name" value="Metallo-dependent phosphatases"/>
    <property type="match status" value="1"/>
</dbReference>
<dbReference type="GO" id="GO:0009166">
    <property type="term" value="P:nucleotide catabolic process"/>
    <property type="evidence" value="ECO:0007669"/>
    <property type="project" value="InterPro"/>
</dbReference>
<feature type="domain" description="5'-Nucleotidase C-terminal" evidence="5">
    <location>
        <begin position="365"/>
        <end position="497"/>
    </location>
</feature>
<dbReference type="Gene3D" id="3.60.21.10">
    <property type="match status" value="1"/>
</dbReference>
<dbReference type="SUPFAM" id="SSF55816">
    <property type="entry name" value="5'-nucleotidase (syn. UDP-sugar hydrolase), C-terminal domain"/>
    <property type="match status" value="1"/>
</dbReference>
<dbReference type="Pfam" id="PF00149">
    <property type="entry name" value="Metallophos"/>
    <property type="match status" value="1"/>
</dbReference>
<proteinExistence type="inferred from homology"/>
<gene>
    <name evidence="6" type="ORF">OMM_03450</name>
</gene>
<evidence type="ECO:0000256" key="2">
    <source>
        <dbReference type="ARBA" id="ARBA00022729"/>
    </source>
</evidence>
<dbReference type="AlphaFoldDB" id="A0A1V1P5K3"/>
<keyword evidence="3" id="KW-0378">Hydrolase</keyword>
<evidence type="ECO:0000259" key="5">
    <source>
        <dbReference type="Pfam" id="PF02872"/>
    </source>
</evidence>
<dbReference type="InterPro" id="IPR006146">
    <property type="entry name" value="5'-Nucleotdase_CS"/>
</dbReference>
<evidence type="ECO:0000256" key="1">
    <source>
        <dbReference type="ARBA" id="ARBA00006654"/>
    </source>
</evidence>
<comment type="similarity">
    <text evidence="1 3">Belongs to the 5'-nucleotidase family.</text>
</comment>
<dbReference type="InterPro" id="IPR036907">
    <property type="entry name" value="5'-Nucleotdase_C_sf"/>
</dbReference>
<sequence>MYTANVVTSDAEAYFQGNQNALDNIKRLTILQTSDLHNHVSGYGPFNDYTPLDTTDNDMVKGGYARLAAKILEIKMSLSIAGFPCLIIDSGDYFMGTIYDLTGQVSPVTLIIMQTIGYNAITLGNHEFDWAPDGLAMMLSNAIKEEFNVPVVATNLVTNPDDNRDDGIEQLIAQQKIVEKKVMSYTNGLTVGLLGVMGKQAALYSPMASPVTFRHKDGSIYGYIQDKVDELKNQDNCDIVIVMSHSDVTDDHDLIKNVSGIDIIASGHTHDALSEPKDDSGTLIINPGRYGEHLCRLEILYNTKEKAIVGNTFELIAIDDSISGNSLIHSNIKLAEATLSSTISAMGMLPLTETVAIASFPLELTPGQETGIGNLVSDANRAIANQLRVADQNPYYIGVAANGYIRDYIYPGKTGIVTFSDIYNVLPLGISPLATPGYPLMSVYLNANEIRALCEVSAMVKLGIDPKLVDDYFLNLSGIQYNINSNNPPGYMVDKVKFFDPGDSDCTDVDNMSPLEDIWPYNETPITIVQEGITPTVNPASGANFYTNTTNIWIPSQKQYRVAMNLYVLQMILQLATNDDYKNYADLVPKPKDKDGNIIDLEALVTPEGFKSYCIDFDPTTEKKDDLKEFVALWQFLSNFPQQDGTPIIPPNSPYDDQFIQQTISRITNN</sequence>
<dbReference type="EMBL" id="ATBP01000478">
    <property type="protein sequence ID" value="ETR70147.1"/>
    <property type="molecule type" value="Genomic_DNA"/>
</dbReference>
<comment type="caution">
    <text evidence="6">The sequence shown here is derived from an EMBL/GenBank/DDBJ whole genome shotgun (WGS) entry which is preliminary data.</text>
</comment>
<dbReference type="GO" id="GO:0016788">
    <property type="term" value="F:hydrolase activity, acting on ester bonds"/>
    <property type="evidence" value="ECO:0007669"/>
    <property type="project" value="InterPro"/>
</dbReference>
<dbReference type="PROSITE" id="PS00786">
    <property type="entry name" value="5_NUCLEOTIDASE_2"/>
    <property type="match status" value="1"/>
</dbReference>
<dbReference type="InterPro" id="IPR006179">
    <property type="entry name" value="5_nucleotidase/apyrase"/>
</dbReference>
<evidence type="ECO:0000313" key="7">
    <source>
        <dbReference type="Proteomes" id="UP000189670"/>
    </source>
</evidence>
<organism evidence="6 7">
    <name type="scientific">Candidatus Magnetoglobus multicellularis str. Araruama</name>
    <dbReference type="NCBI Taxonomy" id="890399"/>
    <lineage>
        <taxon>Bacteria</taxon>
        <taxon>Pseudomonadati</taxon>
        <taxon>Thermodesulfobacteriota</taxon>
        <taxon>Desulfobacteria</taxon>
        <taxon>Desulfobacterales</taxon>
        <taxon>Desulfobacteraceae</taxon>
        <taxon>Candidatus Magnetoglobus</taxon>
    </lineage>
</organism>
<dbReference type="Gene3D" id="3.90.780.10">
    <property type="entry name" value="5'-Nucleotidase, C-terminal domain"/>
    <property type="match status" value="1"/>
</dbReference>
<protein>
    <submittedName>
        <fullName evidence="6">Metallophosphoesterase</fullName>
    </submittedName>
</protein>
<keyword evidence="3" id="KW-0547">Nucleotide-binding</keyword>
<dbReference type="PANTHER" id="PTHR11575:SF24">
    <property type="entry name" value="5'-NUCLEOTIDASE"/>
    <property type="match status" value="1"/>
</dbReference>
<dbReference type="InterPro" id="IPR008334">
    <property type="entry name" value="5'-Nucleotdase_C"/>
</dbReference>